<gene>
    <name evidence="2" type="ORF">DARMORV10_C04P72000.1</name>
</gene>
<accession>A0A816JYY6</accession>
<dbReference type="Proteomes" id="UP001295469">
    <property type="component" value="Chromosome C04"/>
</dbReference>
<organism evidence="2">
    <name type="scientific">Brassica napus</name>
    <name type="common">Rape</name>
    <dbReference type="NCBI Taxonomy" id="3708"/>
    <lineage>
        <taxon>Eukaryota</taxon>
        <taxon>Viridiplantae</taxon>
        <taxon>Streptophyta</taxon>
        <taxon>Embryophyta</taxon>
        <taxon>Tracheophyta</taxon>
        <taxon>Spermatophyta</taxon>
        <taxon>Magnoliopsida</taxon>
        <taxon>eudicotyledons</taxon>
        <taxon>Gunneridae</taxon>
        <taxon>Pentapetalae</taxon>
        <taxon>rosids</taxon>
        <taxon>malvids</taxon>
        <taxon>Brassicales</taxon>
        <taxon>Brassicaceae</taxon>
        <taxon>Brassiceae</taxon>
        <taxon>Brassica</taxon>
    </lineage>
</organism>
<evidence type="ECO:0000256" key="1">
    <source>
        <dbReference type="SAM" id="MobiDB-lite"/>
    </source>
</evidence>
<reference evidence="2" key="1">
    <citation type="submission" date="2021-01" db="EMBL/GenBank/DDBJ databases">
        <authorList>
            <consortium name="Genoscope - CEA"/>
            <person name="William W."/>
        </authorList>
    </citation>
    <scope>NUCLEOTIDE SEQUENCE</scope>
</reference>
<dbReference type="AlphaFoldDB" id="A0A816JYY6"/>
<protein>
    <submittedName>
        <fullName evidence="2">(rape) hypothetical protein</fullName>
    </submittedName>
</protein>
<sequence length="193" mass="22736">MAVVPIACTMPRRLTNPSGLERRSNPLRVVRFQLKNNKMPEPKVPVRFDLDDHEQEPKEKSLEEREGLKTVEWEVEVVSVDPIVRALCRNREDRITPSEDRTYMIRTVQEMHQTMLTVYFLPIALFMVQWQDVDKANVLDESAQFLGPTDIIKEKKEVPEKLLKKTGMEFLIFLRLLKRSLSEDQKSMYFQNM</sequence>
<dbReference type="EMBL" id="HG994368">
    <property type="protein sequence ID" value="CAF1873706.1"/>
    <property type="molecule type" value="Genomic_DNA"/>
</dbReference>
<feature type="region of interest" description="Disordered" evidence="1">
    <location>
        <begin position="40"/>
        <end position="65"/>
    </location>
</feature>
<proteinExistence type="predicted"/>
<name>A0A816JYY6_BRANA</name>
<evidence type="ECO:0000313" key="2">
    <source>
        <dbReference type="EMBL" id="CAF1873706.1"/>
    </source>
</evidence>